<feature type="region of interest" description="Disordered" evidence="1">
    <location>
        <begin position="1"/>
        <end position="32"/>
    </location>
</feature>
<evidence type="ECO:0000313" key="3">
    <source>
        <dbReference type="Proteomes" id="UP000664859"/>
    </source>
</evidence>
<keyword evidence="3" id="KW-1185">Reference proteome</keyword>
<feature type="compositionally biased region" description="Basic and acidic residues" evidence="1">
    <location>
        <begin position="87"/>
        <end position="105"/>
    </location>
</feature>
<name>A0A835Z7K7_9STRA</name>
<protein>
    <submittedName>
        <fullName evidence="2">Uncharacterized protein</fullName>
    </submittedName>
</protein>
<evidence type="ECO:0000313" key="2">
    <source>
        <dbReference type="EMBL" id="KAG5187454.1"/>
    </source>
</evidence>
<dbReference type="Proteomes" id="UP000664859">
    <property type="component" value="Unassembled WGS sequence"/>
</dbReference>
<dbReference type="EMBL" id="JAFCMP010000090">
    <property type="protein sequence ID" value="KAG5187454.1"/>
    <property type="molecule type" value="Genomic_DNA"/>
</dbReference>
<proteinExistence type="predicted"/>
<dbReference type="AlphaFoldDB" id="A0A835Z7K7"/>
<feature type="region of interest" description="Disordered" evidence="1">
    <location>
        <begin position="83"/>
        <end position="105"/>
    </location>
</feature>
<reference evidence="2" key="1">
    <citation type="submission" date="2021-02" db="EMBL/GenBank/DDBJ databases">
        <title>First Annotated Genome of the Yellow-green Alga Tribonema minus.</title>
        <authorList>
            <person name="Mahan K.M."/>
        </authorList>
    </citation>
    <scope>NUCLEOTIDE SEQUENCE</scope>
    <source>
        <strain evidence="2">UTEX B ZZ1240</strain>
    </source>
</reference>
<evidence type="ECO:0000256" key="1">
    <source>
        <dbReference type="SAM" id="MobiDB-lite"/>
    </source>
</evidence>
<sequence length="455" mass="51045">MVATQSKTRAALNEEAKARKKSRKKERVTEGPYSYDKAVAEAEERGFKVIEDEAAWNAQVPVLPSWRKLRIFGRDPIRLNDIMSGHHRPDAPSEEEKAATSAKKSETMIDLDLGQRHWHEASAINAALLILDPDGLVETAPLPDGLGGDLQMQVKVSENSLYAGCQAKSGTGGGDTRVDLHVDKKDGEAGGCYEGHILLGVIFTIADRDAALEEMKTFDAVPEVVVEEIFLYRSAADLPCTSLRPYPRKDKNDKYGDNRYVVGFDDEARLCRMREMFINFVQERTMWQSEQLWFAMEPGTPNTCVTEKHASEVLNIKALADLVGFQSLRAPKRQNETVDVVWSLYERDIRISVKTASINNGGFQFELGRHPHHVHCDLVFAFYKDEDGNRTGVSVISATDVYAEREVQVERKTFSWSKTNNEEVLCNMVSFSEPDAKETLVAMVMCLMTPDVECD</sequence>
<accession>A0A835Z7K7</accession>
<organism evidence="2 3">
    <name type="scientific">Tribonema minus</name>
    <dbReference type="NCBI Taxonomy" id="303371"/>
    <lineage>
        <taxon>Eukaryota</taxon>
        <taxon>Sar</taxon>
        <taxon>Stramenopiles</taxon>
        <taxon>Ochrophyta</taxon>
        <taxon>PX clade</taxon>
        <taxon>Xanthophyceae</taxon>
        <taxon>Tribonematales</taxon>
        <taxon>Tribonemataceae</taxon>
        <taxon>Tribonema</taxon>
    </lineage>
</organism>
<gene>
    <name evidence="2" type="ORF">JKP88DRAFT_243960</name>
</gene>
<comment type="caution">
    <text evidence="2">The sequence shown here is derived from an EMBL/GenBank/DDBJ whole genome shotgun (WGS) entry which is preliminary data.</text>
</comment>